<dbReference type="Proteomes" id="UP000317178">
    <property type="component" value="Chromosome"/>
</dbReference>
<organism evidence="1 2">
    <name type="scientific">Polystyrenella longa</name>
    <dbReference type="NCBI Taxonomy" id="2528007"/>
    <lineage>
        <taxon>Bacteria</taxon>
        <taxon>Pseudomonadati</taxon>
        <taxon>Planctomycetota</taxon>
        <taxon>Planctomycetia</taxon>
        <taxon>Planctomycetales</taxon>
        <taxon>Planctomycetaceae</taxon>
        <taxon>Polystyrenella</taxon>
    </lineage>
</organism>
<proteinExistence type="predicted"/>
<sequence length="132" mass="15299">MILSDDYNELHVLLRAIMVLKFEVGSSDNRVRECAGSKILAKALIDICDAMREMSKKAGHEENVKYIDQGLRRPDKIEMRYIKSVCGHVECAEPYWSKLSHEQKDEYLRVLFSPMEMNNEARLQVLKMCGDM</sequence>
<dbReference type="RefSeq" id="WP_144994423.1">
    <property type="nucleotide sequence ID" value="NZ_CP036281.1"/>
</dbReference>
<dbReference type="AlphaFoldDB" id="A0A518CKA9"/>
<gene>
    <name evidence="1" type="ORF">Pla110_13620</name>
</gene>
<keyword evidence="2" id="KW-1185">Reference proteome</keyword>
<evidence type="ECO:0000313" key="1">
    <source>
        <dbReference type="EMBL" id="QDU79651.1"/>
    </source>
</evidence>
<accession>A0A518CKA9</accession>
<dbReference type="KEGG" id="plon:Pla110_13620"/>
<dbReference type="EMBL" id="CP036281">
    <property type="protein sequence ID" value="QDU79651.1"/>
    <property type="molecule type" value="Genomic_DNA"/>
</dbReference>
<reference evidence="1 2" key="1">
    <citation type="submission" date="2019-02" db="EMBL/GenBank/DDBJ databases">
        <title>Deep-cultivation of Planctomycetes and their phenomic and genomic characterization uncovers novel biology.</title>
        <authorList>
            <person name="Wiegand S."/>
            <person name="Jogler M."/>
            <person name="Boedeker C."/>
            <person name="Pinto D."/>
            <person name="Vollmers J."/>
            <person name="Rivas-Marin E."/>
            <person name="Kohn T."/>
            <person name="Peeters S.H."/>
            <person name="Heuer A."/>
            <person name="Rast P."/>
            <person name="Oberbeckmann S."/>
            <person name="Bunk B."/>
            <person name="Jeske O."/>
            <person name="Meyerdierks A."/>
            <person name="Storesund J.E."/>
            <person name="Kallscheuer N."/>
            <person name="Luecker S."/>
            <person name="Lage O.M."/>
            <person name="Pohl T."/>
            <person name="Merkel B.J."/>
            <person name="Hornburger P."/>
            <person name="Mueller R.-W."/>
            <person name="Bruemmer F."/>
            <person name="Labrenz M."/>
            <person name="Spormann A.M."/>
            <person name="Op den Camp H."/>
            <person name="Overmann J."/>
            <person name="Amann R."/>
            <person name="Jetten M.S.M."/>
            <person name="Mascher T."/>
            <person name="Medema M.H."/>
            <person name="Devos D.P."/>
            <person name="Kaster A.-K."/>
            <person name="Ovreas L."/>
            <person name="Rohde M."/>
            <person name="Galperin M.Y."/>
            <person name="Jogler C."/>
        </authorList>
    </citation>
    <scope>NUCLEOTIDE SEQUENCE [LARGE SCALE GENOMIC DNA]</scope>
    <source>
        <strain evidence="1 2">Pla110</strain>
    </source>
</reference>
<protein>
    <submittedName>
        <fullName evidence="1">Uncharacterized protein</fullName>
    </submittedName>
</protein>
<evidence type="ECO:0000313" key="2">
    <source>
        <dbReference type="Proteomes" id="UP000317178"/>
    </source>
</evidence>
<name>A0A518CKA9_9PLAN</name>